<name>A0A1D8U4A0_9CYAN</name>
<dbReference type="KEGG" id="mpro:BJP34_35755"/>
<organism evidence="2 3">
    <name type="scientific">Moorena producens PAL-8-15-08-1</name>
    <dbReference type="NCBI Taxonomy" id="1458985"/>
    <lineage>
        <taxon>Bacteria</taxon>
        <taxon>Bacillati</taxon>
        <taxon>Cyanobacteriota</taxon>
        <taxon>Cyanophyceae</taxon>
        <taxon>Coleofasciculales</taxon>
        <taxon>Coleofasciculaceae</taxon>
        <taxon>Moorena</taxon>
    </lineage>
</organism>
<geneLocation type="plasmid" evidence="2 3">
    <name>unnamed</name>
</geneLocation>
<proteinExistence type="predicted"/>
<dbReference type="Proteomes" id="UP000177870">
    <property type="component" value="Plasmid unnamed"/>
</dbReference>
<evidence type="ECO:0000256" key="1">
    <source>
        <dbReference type="SAM" id="MobiDB-lite"/>
    </source>
</evidence>
<protein>
    <submittedName>
        <fullName evidence="2">Uncharacterized protein</fullName>
    </submittedName>
</protein>
<dbReference type="AlphaFoldDB" id="A0A1D8U4A0"/>
<dbReference type="RefSeq" id="WP_070397083.1">
    <property type="nucleotide sequence ID" value="NZ_CP017600.1"/>
</dbReference>
<feature type="region of interest" description="Disordered" evidence="1">
    <location>
        <begin position="1"/>
        <end position="30"/>
    </location>
</feature>
<evidence type="ECO:0000313" key="2">
    <source>
        <dbReference type="EMBL" id="AOX04737.1"/>
    </source>
</evidence>
<dbReference type="EMBL" id="CP017600">
    <property type="protein sequence ID" value="AOX04737.1"/>
    <property type="molecule type" value="Genomic_DNA"/>
</dbReference>
<dbReference type="OrthoDB" id="9930040at2"/>
<keyword evidence="2" id="KW-0614">Plasmid</keyword>
<feature type="compositionally biased region" description="Polar residues" evidence="1">
    <location>
        <begin position="7"/>
        <end position="30"/>
    </location>
</feature>
<reference evidence="3" key="1">
    <citation type="submission" date="2016-10" db="EMBL/GenBank/DDBJ databases">
        <title>Comparative genomics uncovers the prolific and rare metabolic potential of the cyanobacterial genus Moorea.</title>
        <authorList>
            <person name="Leao T."/>
            <person name="Castelao G."/>
            <person name="Korobeynikov A."/>
            <person name="Monroe E.A."/>
            <person name="Podell S."/>
            <person name="Glukhov E."/>
            <person name="Allen E."/>
            <person name="Gerwick W.H."/>
            <person name="Gerwick L."/>
        </authorList>
    </citation>
    <scope>NUCLEOTIDE SEQUENCE [LARGE SCALE GENOMIC DNA]</scope>
    <source>
        <strain evidence="3">PAL-8-15-08-1</strain>
        <plasmid evidence="3">unnamed</plasmid>
    </source>
</reference>
<sequence length="70" mass="7520">MLPSHNFGIQNPESHQLLSTSTPVPNSENTGFPVAPLVRGSTSVALVIALTFFTKTVIEAITKLVKEIDN</sequence>
<gene>
    <name evidence="2" type="ORF">BJP34_35755</name>
</gene>
<evidence type="ECO:0000313" key="3">
    <source>
        <dbReference type="Proteomes" id="UP000177870"/>
    </source>
</evidence>
<accession>A0A1D8U4A0</accession>